<dbReference type="InterPro" id="IPR002921">
    <property type="entry name" value="Fungal_lipase-type"/>
</dbReference>
<dbReference type="GO" id="GO:0004806">
    <property type="term" value="F:triacylglycerol lipase activity"/>
    <property type="evidence" value="ECO:0007669"/>
    <property type="project" value="InterPro"/>
</dbReference>
<dbReference type="CDD" id="cd00519">
    <property type="entry name" value="Lipase_3"/>
    <property type="match status" value="1"/>
</dbReference>
<sequence>MSSISGFLIVKPENGGIWDLFKFLAMNNQQSVAKFLEGSHGNGGVFEEEVNSDNRWVIVVSIIARKVVKMFGKPLEWTGYLVEFILNLLSLNGNFLGLAYRILHGDVVIPQRGSETFISAVGHLDGRIDLYKSDMLLKDFNEPDILNNLLKPEKGNQALLDLCIMASKLAYENAKVVRNVVNLHWKMHFVDFYNCWNGKVHMGFLESLGLGTRKNTSTFQENLQVKNVNSGNLNGLYASNPSSEDYKLSTSNQQGGLDQSSDKKLLLVMGERTAYYFVKSKLKSLLKEHKNAKFVVTGHSLGGALAILFPTVLILHEEDEVMQWLLGVYTYGQLRVGNRQLGRFMESRLEYPDPKYFRVVYCNDIVPRLPYDNKTFLYKHFGICLYYNSLYIEHKVDEEPNPNYFGIRFLIPEYMNVVWELFRSLIIGHMHGLEYKECWESTLLRIVGLAIPGLSAHSPVDYVNSVRLGRMDQFR</sequence>
<dbReference type="SUPFAM" id="SSF53474">
    <property type="entry name" value="alpha/beta-Hydrolases"/>
    <property type="match status" value="1"/>
</dbReference>
<organism evidence="3 4">
    <name type="scientific">Fraxinus pennsylvanica</name>
    <dbReference type="NCBI Taxonomy" id="56036"/>
    <lineage>
        <taxon>Eukaryota</taxon>
        <taxon>Viridiplantae</taxon>
        <taxon>Streptophyta</taxon>
        <taxon>Embryophyta</taxon>
        <taxon>Tracheophyta</taxon>
        <taxon>Spermatophyta</taxon>
        <taxon>Magnoliopsida</taxon>
        <taxon>eudicotyledons</taxon>
        <taxon>Gunneridae</taxon>
        <taxon>Pentapetalae</taxon>
        <taxon>asterids</taxon>
        <taxon>lamiids</taxon>
        <taxon>Lamiales</taxon>
        <taxon>Oleaceae</taxon>
        <taxon>Oleeae</taxon>
        <taxon>Fraxinus</taxon>
    </lineage>
</organism>
<reference evidence="3" key="1">
    <citation type="submission" date="2023-05" db="EMBL/GenBank/DDBJ databases">
        <authorList>
            <person name="Huff M."/>
        </authorList>
    </citation>
    <scope>NUCLEOTIDE SEQUENCE</scope>
</reference>
<dbReference type="GO" id="GO:0006629">
    <property type="term" value="P:lipid metabolic process"/>
    <property type="evidence" value="ECO:0007669"/>
    <property type="project" value="InterPro"/>
</dbReference>
<evidence type="ECO:0000259" key="2">
    <source>
        <dbReference type="Pfam" id="PF01764"/>
    </source>
</evidence>
<name>A0AAD1YLQ6_9LAMI</name>
<dbReference type="Proteomes" id="UP000834106">
    <property type="component" value="Chromosome 1"/>
</dbReference>
<dbReference type="Gene3D" id="3.40.50.1820">
    <property type="entry name" value="alpha/beta hydrolase"/>
    <property type="match status" value="1"/>
</dbReference>
<keyword evidence="4" id="KW-1185">Reference proteome</keyword>
<feature type="domain" description="Fungal lipase-type" evidence="2">
    <location>
        <begin position="195"/>
        <end position="372"/>
    </location>
</feature>
<evidence type="ECO:0000313" key="3">
    <source>
        <dbReference type="EMBL" id="CAI9753691.1"/>
    </source>
</evidence>
<keyword evidence="1" id="KW-0378">Hydrolase</keyword>
<gene>
    <name evidence="3" type="ORF">FPE_LOCUS1122</name>
</gene>
<dbReference type="Pfam" id="PF01764">
    <property type="entry name" value="Lipase_3"/>
    <property type="match status" value="1"/>
</dbReference>
<dbReference type="PANTHER" id="PTHR46086">
    <property type="entry name" value="ALPHA/BETA-HYDROLASES SUPERFAMILY PROTEIN"/>
    <property type="match status" value="1"/>
</dbReference>
<dbReference type="AlphaFoldDB" id="A0AAD1YLQ6"/>
<protein>
    <recommendedName>
        <fullName evidence="2">Fungal lipase-type domain-containing protein</fullName>
    </recommendedName>
</protein>
<evidence type="ECO:0000256" key="1">
    <source>
        <dbReference type="ARBA" id="ARBA00022801"/>
    </source>
</evidence>
<accession>A0AAD1YLQ6</accession>
<dbReference type="InterPro" id="IPR044819">
    <property type="entry name" value="OBL-like"/>
</dbReference>
<dbReference type="InterPro" id="IPR029058">
    <property type="entry name" value="AB_hydrolase_fold"/>
</dbReference>
<evidence type="ECO:0000313" key="4">
    <source>
        <dbReference type="Proteomes" id="UP000834106"/>
    </source>
</evidence>
<dbReference type="EMBL" id="OU503036">
    <property type="protein sequence ID" value="CAI9753691.1"/>
    <property type="molecule type" value="Genomic_DNA"/>
</dbReference>
<proteinExistence type="predicted"/>
<dbReference type="PANTHER" id="PTHR46086:SF3">
    <property type="entry name" value="TRIACYLGLYCEROL LIPASE OBL1"/>
    <property type="match status" value="1"/>
</dbReference>